<sequence>MKRITDKITHKESICQLYRSLLRKSTKIKTIPPPASLLQKDTTAYINQISYELRLGIIEEFRRNPARPDILAKLLLSGISLDESLDKLLAGGPWEEFLQVIEDGRREKFNAQLRRGSYLLRKEEVTTKESHQIRGRNKRRIAQGLRTNNDDSECTGVDVPEHRLEFIRKSLSASEVHGRDTLRRYLSKLQEKRMIPIPSLLPYTREQLDTNQHTHYHIIDGVSKRAISEAYDKEYIQSIIIPSMEYDINHIHHFKKVEEIVNEKGPYLVRAKFCRAGPVGIPYLMTPYRRKVGRRQVGYLVTRSYLLFRMKRVWEAGTKELSGETLNDDGSYSIPGCRGFWPHESMYPRKYYEDLAWGEATFELFIKMHELEKQGSDEPINLDEFQDWFEFLDISSEKVNSDYSQLVGQIKQVSGNQLETTRTNVQDKMNNLYRTKVESFDKLTKNLSRYSVHKHSEIVSPEITTTFKKRIGNKMKTDEFPRQERIGRGKTLGDFLEEQGFYNYHYGYKFPDRFKF</sequence>
<dbReference type="HOGENOM" id="CLU_041297_0_0_1"/>
<dbReference type="GeneID" id="18870521"/>
<dbReference type="EMBL" id="GL996505">
    <property type="protein sequence ID" value="EGW30343.1"/>
    <property type="molecule type" value="Genomic_DNA"/>
</dbReference>
<gene>
    <name evidence="1" type="ORF">SPAPADRAFT_143139</name>
</gene>
<dbReference type="Proteomes" id="UP000000709">
    <property type="component" value="Unassembled WGS sequence"/>
</dbReference>
<evidence type="ECO:0000313" key="2">
    <source>
        <dbReference type="Proteomes" id="UP000000709"/>
    </source>
</evidence>
<dbReference type="InParanoid" id="G3ATW7"/>
<evidence type="ECO:0000313" key="1">
    <source>
        <dbReference type="EMBL" id="EGW30343.1"/>
    </source>
</evidence>
<dbReference type="RefSeq" id="XP_007377314.1">
    <property type="nucleotide sequence ID" value="XM_007377252.1"/>
</dbReference>
<name>G3ATW7_SPAPN</name>
<dbReference type="OrthoDB" id="4074633at2759"/>
<dbReference type="KEGG" id="spaa:SPAPADRAFT_143139"/>
<accession>G3ATW7</accession>
<proteinExistence type="predicted"/>
<keyword evidence="2" id="KW-1185">Reference proteome</keyword>
<dbReference type="OMA" id="MKNIAMD"/>
<protein>
    <submittedName>
        <fullName evidence="1">Uncharacterized protein</fullName>
    </submittedName>
</protein>
<dbReference type="eggNOG" id="ENOG502RPTY">
    <property type="taxonomic scope" value="Eukaryota"/>
</dbReference>
<dbReference type="AlphaFoldDB" id="G3ATW7"/>
<reference evidence="1 2" key="1">
    <citation type="journal article" date="2011" name="Proc. Natl. Acad. Sci. U.S.A.">
        <title>Comparative genomics of xylose-fermenting fungi for enhanced biofuel production.</title>
        <authorList>
            <person name="Wohlbach D.J."/>
            <person name="Kuo A."/>
            <person name="Sato T.K."/>
            <person name="Potts K.M."/>
            <person name="Salamov A.A."/>
            <person name="LaButti K.M."/>
            <person name="Sun H."/>
            <person name="Clum A."/>
            <person name="Pangilinan J.L."/>
            <person name="Lindquist E.A."/>
            <person name="Lucas S."/>
            <person name="Lapidus A."/>
            <person name="Jin M."/>
            <person name="Gunawan C."/>
            <person name="Balan V."/>
            <person name="Dale B.E."/>
            <person name="Jeffries T.W."/>
            <person name="Zinkel R."/>
            <person name="Barry K.W."/>
            <person name="Grigoriev I.V."/>
            <person name="Gasch A.P."/>
        </authorList>
    </citation>
    <scope>NUCLEOTIDE SEQUENCE [LARGE SCALE GENOMIC DNA]</scope>
    <source>
        <strain evidence="2">NRRL Y-27907 / 11-Y1</strain>
    </source>
</reference>
<organism evidence="2">
    <name type="scientific">Spathaspora passalidarum (strain NRRL Y-27907 / 11-Y1)</name>
    <dbReference type="NCBI Taxonomy" id="619300"/>
    <lineage>
        <taxon>Eukaryota</taxon>
        <taxon>Fungi</taxon>
        <taxon>Dikarya</taxon>
        <taxon>Ascomycota</taxon>
        <taxon>Saccharomycotina</taxon>
        <taxon>Pichiomycetes</taxon>
        <taxon>Debaryomycetaceae</taxon>
        <taxon>Spathaspora</taxon>
    </lineage>
</organism>